<dbReference type="InterPro" id="IPR003961">
    <property type="entry name" value="FN3_dom"/>
</dbReference>
<dbReference type="RefSeq" id="WP_262434386.1">
    <property type="nucleotide sequence ID" value="NZ_JACRTF010000001.1"/>
</dbReference>
<evidence type="ECO:0000313" key="4">
    <source>
        <dbReference type="EMBL" id="MBC8593660.1"/>
    </source>
</evidence>
<dbReference type="InterPro" id="IPR041624">
    <property type="entry name" value="RGI_lyase"/>
</dbReference>
<dbReference type="Proteomes" id="UP000651085">
    <property type="component" value="Unassembled WGS sequence"/>
</dbReference>
<feature type="chain" id="PRO_5040651066" evidence="1">
    <location>
        <begin position="21"/>
        <end position="2226"/>
    </location>
</feature>
<feature type="signal peptide" evidence="1">
    <location>
        <begin position="1"/>
        <end position="20"/>
    </location>
</feature>
<protein>
    <submittedName>
        <fullName evidence="3">Choice-of-anchor J domain-containing protein</fullName>
    </submittedName>
</protein>
<dbReference type="Gene3D" id="2.60.120.260">
    <property type="entry name" value="Galactose-binding domain-like"/>
    <property type="match status" value="1"/>
</dbReference>
<evidence type="ECO:0000256" key="1">
    <source>
        <dbReference type="SAM" id="SignalP"/>
    </source>
</evidence>
<keyword evidence="1" id="KW-0732">Signal</keyword>
<comment type="caution">
    <text evidence="3">The sequence shown here is derived from an EMBL/GenBank/DDBJ whole genome shotgun (WGS) entry which is preliminary data.</text>
</comment>
<dbReference type="CDD" id="cd00063">
    <property type="entry name" value="FN3"/>
    <property type="match status" value="1"/>
</dbReference>
<accession>A0A926F721</accession>
<dbReference type="PANTHER" id="PTHR43118:SF1">
    <property type="entry name" value="RHAMNOGALACTURONAN LYASE (EUROFUNG)"/>
    <property type="match status" value="1"/>
</dbReference>
<dbReference type="NCBIfam" id="NF038128">
    <property type="entry name" value="choice_anch_J"/>
    <property type="match status" value="2"/>
</dbReference>
<name>A0A926F721_9BACT</name>
<evidence type="ECO:0000313" key="5">
    <source>
        <dbReference type="Proteomes" id="UP000651085"/>
    </source>
</evidence>
<evidence type="ECO:0000259" key="2">
    <source>
        <dbReference type="PROSITE" id="PS50853"/>
    </source>
</evidence>
<dbReference type="SUPFAM" id="SSF50998">
    <property type="entry name" value="Quinoprotein alcohol dehydrogenase-like"/>
    <property type="match status" value="1"/>
</dbReference>
<dbReference type="PANTHER" id="PTHR43118">
    <property type="entry name" value="RHAMNOGALACTURONAN LYASE (EUROFUNG)"/>
    <property type="match status" value="1"/>
</dbReference>
<organism evidence="3 5">
    <name type="scientific">Jilunia laotingensis</name>
    <dbReference type="NCBI Taxonomy" id="2763675"/>
    <lineage>
        <taxon>Bacteria</taxon>
        <taxon>Pseudomonadati</taxon>
        <taxon>Bacteroidota</taxon>
        <taxon>Bacteroidia</taxon>
        <taxon>Bacteroidales</taxon>
        <taxon>Bacteroidaceae</taxon>
        <taxon>Jilunia</taxon>
    </lineage>
</organism>
<dbReference type="Gene3D" id="2.60.40.10">
    <property type="entry name" value="Immunoglobulins"/>
    <property type="match status" value="6"/>
</dbReference>
<dbReference type="InterPro" id="IPR013783">
    <property type="entry name" value="Ig-like_fold"/>
</dbReference>
<dbReference type="PROSITE" id="PS50853">
    <property type="entry name" value="FN3"/>
    <property type="match status" value="1"/>
</dbReference>
<dbReference type="SUPFAM" id="SSF49478">
    <property type="entry name" value="Cna protein B-type domain"/>
    <property type="match status" value="1"/>
</dbReference>
<dbReference type="SMART" id="SM00060">
    <property type="entry name" value="FN3"/>
    <property type="match status" value="3"/>
</dbReference>
<dbReference type="SUPFAM" id="SSF49265">
    <property type="entry name" value="Fibronectin type III"/>
    <property type="match status" value="1"/>
</dbReference>
<dbReference type="Pfam" id="PF18370">
    <property type="entry name" value="RGI_lyase"/>
    <property type="match status" value="1"/>
</dbReference>
<gene>
    <name evidence="3" type="ORF">H8744_08250</name>
    <name evidence="4" type="ORF">H8744_10475</name>
</gene>
<dbReference type="InterPro" id="IPR011047">
    <property type="entry name" value="Quinoprotein_ADH-like_sf"/>
</dbReference>
<evidence type="ECO:0000313" key="3">
    <source>
        <dbReference type="EMBL" id="MBC8593242.1"/>
    </source>
</evidence>
<feature type="domain" description="Fibronectin type-III" evidence="2">
    <location>
        <begin position="946"/>
        <end position="1034"/>
    </location>
</feature>
<dbReference type="EMBL" id="JACRTF010000001">
    <property type="protein sequence ID" value="MBC8593242.1"/>
    <property type="molecule type" value="Genomic_DNA"/>
</dbReference>
<proteinExistence type="predicted"/>
<keyword evidence="5" id="KW-1185">Reference proteome</keyword>
<dbReference type="EMBL" id="JACRTF010000001">
    <property type="protein sequence ID" value="MBC8593660.1"/>
    <property type="molecule type" value="Genomic_DNA"/>
</dbReference>
<reference evidence="3" key="1">
    <citation type="submission" date="2020-08" db="EMBL/GenBank/DDBJ databases">
        <title>Genome public.</title>
        <authorList>
            <person name="Liu C."/>
            <person name="Sun Q."/>
        </authorList>
    </citation>
    <scope>NUCLEOTIDE SEQUENCE</scope>
    <source>
        <strain evidence="3">N12</strain>
    </source>
</reference>
<dbReference type="InterPro" id="IPR034641">
    <property type="entry name" value="RGL11"/>
</dbReference>
<sequence length="2226" mass="249466">MKYIKYLLPIVAVGCFLAYAANEPENLKILPKHPATPPVEQGAPAPTPIQLAGAEDGIPYGLHTVSVDEKAVTIQWNNPEPMDGYFDDFEGHSDFVINSPGSIGWDYLDQDNANTYTWSAASFPNQGQKMAFIIMNPSQTAPSTSDWPNIQPFSGKKMLVAFCATTQNNDYIISPELKFSKDFQISFQAKTYSDRDGLERVRVGYSTTGKRPSDFTYVTKLPYEEVPVEWTLMQYTIPKNAKYVMINCVSDDAFMLLIDDIFIGTNKIRPKVKSEDKQLIGFNIYRNGEKVNQMPIEQIIYTDNVPEFGDYRYAVSCVYSDNSESEHSELLDVKVPDTRLLPFEDDFSNWTLDPDKWSTPVDEEGNDNNWKIDYFTYGLVDPAATYAYSRLQNYSQSLITRELRTVDPDNTFLRFELRLLNYRSIDGDTLSVELSVDNKNWKRVKYFCNEEGTFTWRAEQFDLKDYLEGREMFRIRFRAHGDEAFYLDYWYVDDIKIWNPQWTTAQMTVKQSGATVSGCLVTLTADHGAIIQAMTSANGVINFPKIEKGKYEVVISKDGYNAYKETWEVQNDTDNRFTATLTRPDLKVDNADLSVELKAEQTTTRSITLKNDGDGQVKWNLAPLYEANSGSIEHRWDVQHSFNASSDLQSSIAFDGENFYTASWFYLGKYFKYDKEGNFIEEFSISGMYYKLYDLAFDGQYFYGSDGTNTLFQLDLRNKRLIKEIVISDQTDLEITHCSYDSRNDQFWVGGYNSIGRVDREGNIKVSFRNISTEMEVSSSGSAFDNITPGGPYLWFSSQETSGHNSMDMTQIIQYNINTRKIVSTHSTMDIPGYKVGNYVTGPNYLTGMEATTSFKDGTLTLLGVLQQSPSRIFAYNLCDVNSWLSYTPKSGTLEAGEEQKLTVAIDARNGEVGQSYTSDLSLYSVPDIGIKKLSVKYTVTEASETPRPIRLSATGEGNTDVKLTWEKGSTNKQPVGFYIYRNGKRVNESVINATEYLDRNLLHGNYKYTVTAVYANNKESVHSDEAIVTIKFGAPYYSPTGLTSSVKQNRQVFLSWQLPDEKTKTPVDLRWDSGTNEESFGIGEGGYFWAGTLWEYEDLIAYRGMSLDEVSVFIKERCLALSLKLYKDDDCILTQQIKSSDIRYGEYNMVKLNEPVHIEAGYSYKVTFLVMHEAGMHPIGMDASASVDGKGNIISMDGKEWYPANYEGIDGNFNISIHLSPSNGSTDLIPAGYNVYRNGAKINSSVVKERTFSDEVRQAGIYAYQVSTLYENGGESGLSDIAEAEIIEIGMPHAPSLLKADVELNRTIRLRWNFPLATESSFPIDLTRIPVTCQENYPEFVHMFRGHFPSEMAVASDGEYIYTSLFKAKGTINKYSLNGDFIESFDVNNQLNGIRNLAFDGTDFYVSDCNSFIYKVDMENKVLSDTLSISEIARHLTYIPDLDEGRGGFEVGDWETGIYVNKKGAKLGGANVYKGAAGTAYYNGVLYAFEQGYENPYSICMYDYRTGTQTGRIDLADYLEIKPELGASAGGMSVITTKEGLHLLGLALQEPSNTRFIFLDLDGVKGVEGYNIYCNGEKLNDSPLKFRYFEEVRSTAGEYTYEVETVYIDGTTSAKSRQATIEIIEAGNCDAPIQLKVQQSTYPYNVILSFVDPAITTASMYESAESGTVGSPFSSSGWQNVEDTWLVTGDDAYEGNKALTADNRRTAWLILPVSGFDDNFVFSLVARSKDDHHGNGTLQILSSAHGDRLDDFIQVAAITTNEEWKQFSYPFSAETKYIVIRQHADAIPSMIDAISLNENAIDAIYGYDIYRDGEKVNDEAVSGISYTDHNLLPGEYTYQVKAHYRTSCISDFSDKAVIDVKYSNNCQKPGQLSGEQTPDGIRLEWSAPSLGEAVHLKWHSGTAYGSAGMPSGGSYFAGVQWSGEELQAYGHMALSEVEVYINQVPDALFLLVYEGSSLVYQQYVPELRQRSFNTIVLDRPIPVNTAKSLRVVVYVEHNEITVPLGYDEGPARIGKGDLYSSDGVSWETLSNNDINGNWNITIGLRAYAQTPARIPEFIDGKAFVPKAATGESLQSIPLSGVTTSVVNTFEGYNLYCNSELVNGEPLHATFYLDKKVYDGKYLEYQVAAIYSACGEVTSNTVRLLSTGIEEYAVEGEIRFHTKDSYLIIEGVQAKMEVCLIDTHGRIVFLGITDDEETYRINIAAIPTGIYLVKVDSVVGKVVITK</sequence>
<dbReference type="InterPro" id="IPR036116">
    <property type="entry name" value="FN3_sf"/>
</dbReference>
<dbReference type="SUPFAM" id="SSF63825">
    <property type="entry name" value="YWTD domain"/>
    <property type="match status" value="1"/>
</dbReference>
<dbReference type="Gene3D" id="2.60.120.200">
    <property type="match status" value="2"/>
</dbReference>